<dbReference type="AlphaFoldDB" id="A0A238KDC5"/>
<organism evidence="2 3">
    <name type="scientific">Maliponia aquimaris</name>
    <dbReference type="NCBI Taxonomy" id="1673631"/>
    <lineage>
        <taxon>Bacteria</taxon>
        <taxon>Pseudomonadati</taxon>
        <taxon>Pseudomonadota</taxon>
        <taxon>Alphaproteobacteria</taxon>
        <taxon>Rhodobacterales</taxon>
        <taxon>Paracoccaceae</taxon>
        <taxon>Maliponia</taxon>
    </lineage>
</organism>
<feature type="signal peptide" evidence="1">
    <location>
        <begin position="1"/>
        <end position="28"/>
    </location>
</feature>
<evidence type="ECO:0000313" key="3">
    <source>
        <dbReference type="Proteomes" id="UP000207598"/>
    </source>
</evidence>
<dbReference type="Proteomes" id="UP000207598">
    <property type="component" value="Unassembled WGS sequence"/>
</dbReference>
<evidence type="ECO:0000313" key="2">
    <source>
        <dbReference type="EMBL" id="SMX40819.1"/>
    </source>
</evidence>
<protein>
    <submittedName>
        <fullName evidence="2">Uncharacterized protein</fullName>
    </submittedName>
</protein>
<gene>
    <name evidence="2" type="ORF">MAA8898_02263</name>
</gene>
<name>A0A238KDC5_9RHOB</name>
<accession>A0A238KDC5</accession>
<dbReference type="EMBL" id="FXYF01000005">
    <property type="protein sequence ID" value="SMX40819.1"/>
    <property type="molecule type" value="Genomic_DNA"/>
</dbReference>
<sequence>MRSGMRSGIRAGFVGVVLGILLAGAAQAADPVEQHNSTAFWFINWIGLSNATLKVVAPNGEISSIYVASGTPVFELDRAKAMDGVYSYELTAATETRVKIVNPVDNGRGDNEAATMTDSFYLSGQFVVARGVITTPEELTEDSN</sequence>
<evidence type="ECO:0000256" key="1">
    <source>
        <dbReference type="SAM" id="SignalP"/>
    </source>
</evidence>
<keyword evidence="3" id="KW-1185">Reference proteome</keyword>
<keyword evidence="1" id="KW-0732">Signal</keyword>
<feature type="chain" id="PRO_5012172717" evidence="1">
    <location>
        <begin position="29"/>
        <end position="144"/>
    </location>
</feature>
<proteinExistence type="predicted"/>
<reference evidence="2 3" key="1">
    <citation type="submission" date="2017-05" db="EMBL/GenBank/DDBJ databases">
        <authorList>
            <person name="Song R."/>
            <person name="Chenine A.L."/>
            <person name="Ruprecht R.M."/>
        </authorList>
    </citation>
    <scope>NUCLEOTIDE SEQUENCE [LARGE SCALE GENOMIC DNA]</scope>
    <source>
        <strain evidence="2 3">CECT 8898</strain>
    </source>
</reference>